<sequence>MASKVSKAMTEKLPEKALRPIIIQPPPPPPLVIIRPPPPVSLCRDNHVDCPKYVNQCFVGDYGKVMRIQCRKTCRYCI</sequence>
<evidence type="ECO:0000313" key="5">
    <source>
        <dbReference type="Proteomes" id="UP000274756"/>
    </source>
</evidence>
<dbReference type="EMBL" id="UYYG01000094">
    <property type="protein sequence ID" value="VDN53017.1"/>
    <property type="molecule type" value="Genomic_DNA"/>
</dbReference>
<dbReference type="Gene3D" id="1.10.10.1940">
    <property type="match status" value="1"/>
</dbReference>
<name>A0A0N4UMZ3_DRAME</name>
<feature type="disulfide bond" evidence="1">
    <location>
        <begin position="43"/>
        <end position="77"/>
    </location>
</feature>
<feature type="domain" description="ShKT" evidence="2">
    <location>
        <begin position="43"/>
        <end position="77"/>
    </location>
</feature>
<evidence type="ECO:0000313" key="4">
    <source>
        <dbReference type="Proteomes" id="UP000038040"/>
    </source>
</evidence>
<protein>
    <submittedName>
        <fullName evidence="6">ShKT domain-containing protein</fullName>
    </submittedName>
</protein>
<reference evidence="6" key="1">
    <citation type="submission" date="2017-02" db="UniProtKB">
        <authorList>
            <consortium name="WormBaseParasite"/>
        </authorList>
    </citation>
    <scope>IDENTIFICATION</scope>
</reference>
<keyword evidence="1" id="KW-1015">Disulfide bond</keyword>
<reference evidence="3 5" key="2">
    <citation type="submission" date="2018-11" db="EMBL/GenBank/DDBJ databases">
        <authorList>
            <consortium name="Pathogen Informatics"/>
        </authorList>
    </citation>
    <scope>NUCLEOTIDE SEQUENCE [LARGE SCALE GENOMIC DNA]</scope>
</reference>
<dbReference type="Proteomes" id="UP000274756">
    <property type="component" value="Unassembled WGS sequence"/>
</dbReference>
<dbReference type="PROSITE" id="PS51670">
    <property type="entry name" value="SHKT"/>
    <property type="match status" value="1"/>
</dbReference>
<dbReference type="InterPro" id="IPR003582">
    <property type="entry name" value="ShKT_dom"/>
</dbReference>
<evidence type="ECO:0000256" key="1">
    <source>
        <dbReference type="PROSITE-ProRule" id="PRU01005"/>
    </source>
</evidence>
<organism evidence="4 6">
    <name type="scientific">Dracunculus medinensis</name>
    <name type="common">Guinea worm</name>
    <dbReference type="NCBI Taxonomy" id="318479"/>
    <lineage>
        <taxon>Eukaryota</taxon>
        <taxon>Metazoa</taxon>
        <taxon>Ecdysozoa</taxon>
        <taxon>Nematoda</taxon>
        <taxon>Chromadorea</taxon>
        <taxon>Rhabditida</taxon>
        <taxon>Spirurina</taxon>
        <taxon>Dracunculoidea</taxon>
        <taxon>Dracunculidae</taxon>
        <taxon>Dracunculus</taxon>
    </lineage>
</organism>
<dbReference type="AlphaFoldDB" id="A0A0N4UMZ3"/>
<evidence type="ECO:0000313" key="6">
    <source>
        <dbReference type="WBParaSite" id="DME_0000925301-mRNA-1"/>
    </source>
</evidence>
<dbReference type="SMART" id="SM00254">
    <property type="entry name" value="ShKT"/>
    <property type="match status" value="1"/>
</dbReference>
<comment type="caution">
    <text evidence="1">Lacks conserved residue(s) required for the propagation of feature annotation.</text>
</comment>
<proteinExistence type="predicted"/>
<dbReference type="Pfam" id="PF01549">
    <property type="entry name" value="ShK"/>
    <property type="match status" value="1"/>
</dbReference>
<dbReference type="Proteomes" id="UP000038040">
    <property type="component" value="Unplaced"/>
</dbReference>
<accession>A0A0N4UMZ3</accession>
<evidence type="ECO:0000313" key="3">
    <source>
        <dbReference type="EMBL" id="VDN53017.1"/>
    </source>
</evidence>
<dbReference type="WBParaSite" id="DME_0000925301-mRNA-1">
    <property type="protein sequence ID" value="DME_0000925301-mRNA-1"/>
    <property type="gene ID" value="DME_0000925301"/>
</dbReference>
<evidence type="ECO:0000259" key="2">
    <source>
        <dbReference type="PROSITE" id="PS51670"/>
    </source>
</evidence>
<gene>
    <name evidence="3" type="ORF">DME_LOCUS2990</name>
</gene>
<keyword evidence="5" id="KW-1185">Reference proteome</keyword>